<name>A0A9E7GAG3_9LILI</name>
<evidence type="ECO:0000313" key="3">
    <source>
        <dbReference type="Proteomes" id="UP001055439"/>
    </source>
</evidence>
<dbReference type="EMBL" id="CP097508">
    <property type="protein sequence ID" value="URE11609.1"/>
    <property type="molecule type" value="Genomic_DNA"/>
</dbReference>
<gene>
    <name evidence="2" type="ORF">MUK42_30097</name>
</gene>
<keyword evidence="1" id="KW-0812">Transmembrane</keyword>
<reference evidence="2" key="1">
    <citation type="submission" date="2022-05" db="EMBL/GenBank/DDBJ databases">
        <title>The Musa troglodytarum L. genome provides insights into the mechanism of non-climacteric behaviour and enrichment of carotenoids.</title>
        <authorList>
            <person name="Wang J."/>
        </authorList>
    </citation>
    <scope>NUCLEOTIDE SEQUENCE</scope>
    <source>
        <tissue evidence="2">Leaf</tissue>
    </source>
</reference>
<evidence type="ECO:0000256" key="1">
    <source>
        <dbReference type="SAM" id="Phobius"/>
    </source>
</evidence>
<keyword evidence="3" id="KW-1185">Reference proteome</keyword>
<organism evidence="2 3">
    <name type="scientific">Musa troglodytarum</name>
    <name type="common">fe'i banana</name>
    <dbReference type="NCBI Taxonomy" id="320322"/>
    <lineage>
        <taxon>Eukaryota</taxon>
        <taxon>Viridiplantae</taxon>
        <taxon>Streptophyta</taxon>
        <taxon>Embryophyta</taxon>
        <taxon>Tracheophyta</taxon>
        <taxon>Spermatophyta</taxon>
        <taxon>Magnoliopsida</taxon>
        <taxon>Liliopsida</taxon>
        <taxon>Zingiberales</taxon>
        <taxon>Musaceae</taxon>
        <taxon>Musa</taxon>
    </lineage>
</organism>
<accession>A0A9E7GAG3</accession>
<keyword evidence="1" id="KW-1133">Transmembrane helix</keyword>
<feature type="transmembrane region" description="Helical" evidence="1">
    <location>
        <begin position="129"/>
        <end position="151"/>
    </location>
</feature>
<dbReference type="AlphaFoldDB" id="A0A9E7GAG3"/>
<dbReference type="Proteomes" id="UP001055439">
    <property type="component" value="Chromosome 6"/>
</dbReference>
<proteinExistence type="predicted"/>
<protein>
    <recommendedName>
        <fullName evidence="4">Transmembrane protein</fullName>
    </recommendedName>
</protein>
<feature type="transmembrane region" description="Helical" evidence="1">
    <location>
        <begin position="57"/>
        <end position="78"/>
    </location>
</feature>
<evidence type="ECO:0000313" key="2">
    <source>
        <dbReference type="EMBL" id="URE11609.1"/>
    </source>
</evidence>
<sequence>MPREWQVAAYHLHVVNGDRFGCVNKTLPFADPNREEFRMAMELKLFRNAGQSQRSRFVVLVVGCFLVSMTFMVVSRPLTSSSPLTPNMSFCSLALRSVQCCVLRDQLAARGHDQYPRMLLPRIDSADPWPPMVMMSLLFLASFFSCEVGFIRRLVATYLSTLL</sequence>
<evidence type="ECO:0008006" key="4">
    <source>
        <dbReference type="Google" id="ProtNLM"/>
    </source>
</evidence>
<keyword evidence="1" id="KW-0472">Membrane</keyword>